<evidence type="ECO:0000313" key="2">
    <source>
        <dbReference type="WBParaSite" id="Pan_g15221.t1"/>
    </source>
</evidence>
<accession>A0A7E4ZSP8</accession>
<reference evidence="1" key="1">
    <citation type="journal article" date="2013" name="Genetics">
        <title>The draft genome and transcriptome of Panagrellus redivivus are shaped by the harsh demands of a free-living lifestyle.</title>
        <authorList>
            <person name="Srinivasan J."/>
            <person name="Dillman A.R."/>
            <person name="Macchietto M.G."/>
            <person name="Heikkinen L."/>
            <person name="Lakso M."/>
            <person name="Fracchia K.M."/>
            <person name="Antoshechkin I."/>
            <person name="Mortazavi A."/>
            <person name="Wong G."/>
            <person name="Sternberg P.W."/>
        </authorList>
    </citation>
    <scope>NUCLEOTIDE SEQUENCE [LARGE SCALE GENOMIC DNA]</scope>
    <source>
        <strain evidence="1">MT8872</strain>
    </source>
</reference>
<protein>
    <submittedName>
        <fullName evidence="2">BAR domain-containing protein</fullName>
    </submittedName>
</protein>
<dbReference type="Gene3D" id="1.20.1270.60">
    <property type="entry name" value="Arfaptin homology (AH) domain/BAR domain"/>
    <property type="match status" value="1"/>
</dbReference>
<organism evidence="1 2">
    <name type="scientific">Panagrellus redivivus</name>
    <name type="common">Microworm</name>
    <dbReference type="NCBI Taxonomy" id="6233"/>
    <lineage>
        <taxon>Eukaryota</taxon>
        <taxon>Metazoa</taxon>
        <taxon>Ecdysozoa</taxon>
        <taxon>Nematoda</taxon>
        <taxon>Chromadorea</taxon>
        <taxon>Rhabditida</taxon>
        <taxon>Tylenchina</taxon>
        <taxon>Panagrolaimomorpha</taxon>
        <taxon>Panagrolaimoidea</taxon>
        <taxon>Panagrolaimidae</taxon>
        <taxon>Panagrellus</taxon>
    </lineage>
</organism>
<dbReference type="WBParaSite" id="Pan_g15221.t1">
    <property type="protein sequence ID" value="Pan_g15221.t1"/>
    <property type="gene ID" value="Pan_g15221"/>
</dbReference>
<evidence type="ECO:0000313" key="1">
    <source>
        <dbReference type="Proteomes" id="UP000492821"/>
    </source>
</evidence>
<dbReference type="Proteomes" id="UP000492821">
    <property type="component" value="Unassembled WGS sequence"/>
</dbReference>
<dbReference type="InterPro" id="IPR027267">
    <property type="entry name" value="AH/BAR_dom_sf"/>
</dbReference>
<reference evidence="2" key="2">
    <citation type="submission" date="2020-10" db="UniProtKB">
        <authorList>
            <consortium name="WormBaseParasite"/>
        </authorList>
    </citation>
    <scope>IDENTIFICATION</scope>
</reference>
<sequence>MFNLKRLKQTVKEKTGTAMMTRYPAEVDQGITMTTEMLKGIKAIDMAIMAQWANYRLSSLTKLEKISNLCLKIAAKKNEKKVGKMCGVTANLCTAISKAERNCAKDIARDLSSGFSKRMISGELKAAVKLIDDLKKRRLDKDAANNEEGAPDAAEKDAAYESQLALVQAEFANLPAYQTRHAAAIKKFLTTRMAALAEIEKACNDAKPGLV</sequence>
<keyword evidence="1" id="KW-1185">Reference proteome</keyword>
<name>A0A7E4ZSP8_PANRE</name>
<dbReference type="AlphaFoldDB" id="A0A7E4ZSP8"/>
<proteinExistence type="predicted"/>